<evidence type="ECO:0000259" key="1">
    <source>
        <dbReference type="Pfam" id="PF23237"/>
    </source>
</evidence>
<reference evidence="3 4" key="1">
    <citation type="submission" date="2018-04" db="EMBL/GenBank/DDBJ databases">
        <title>Flavobacterium sp. nov., isolated from glacier ice.</title>
        <authorList>
            <person name="Liu Q."/>
            <person name="Xin Y.-H."/>
        </authorList>
    </citation>
    <scope>NUCLEOTIDE SEQUENCE [LARGE SCALE GENOMIC DNA]</scope>
    <source>
        <strain evidence="3 4">LB2P30</strain>
    </source>
</reference>
<feature type="domain" description="HYR-like" evidence="1">
    <location>
        <begin position="12"/>
        <end position="81"/>
    </location>
</feature>
<keyword evidence="4" id="KW-1185">Reference proteome</keyword>
<organism evidence="3 4">
    <name type="scientific">Flavobacterium laiguense</name>
    <dbReference type="NCBI Taxonomy" id="2169409"/>
    <lineage>
        <taxon>Bacteria</taxon>
        <taxon>Pseudomonadati</taxon>
        <taxon>Bacteroidota</taxon>
        <taxon>Flavobacteriia</taxon>
        <taxon>Flavobacteriales</taxon>
        <taxon>Flavobacteriaceae</taxon>
        <taxon>Flavobacterium</taxon>
    </lineage>
</organism>
<dbReference type="Pfam" id="PF13585">
    <property type="entry name" value="CHU_C"/>
    <property type="match status" value="1"/>
</dbReference>
<evidence type="ECO:0000259" key="2">
    <source>
        <dbReference type="Pfam" id="PF24346"/>
    </source>
</evidence>
<feature type="domain" description="HYR-like" evidence="1">
    <location>
        <begin position="97"/>
        <end position="166"/>
    </location>
</feature>
<evidence type="ECO:0000313" key="3">
    <source>
        <dbReference type="EMBL" id="PWA10298.1"/>
    </source>
</evidence>
<comment type="caution">
    <text evidence="3">The sequence shown here is derived from an EMBL/GenBank/DDBJ whole genome shotgun (WGS) entry which is preliminary data.</text>
</comment>
<feature type="domain" description="DUF7507" evidence="2">
    <location>
        <begin position="253"/>
        <end position="358"/>
    </location>
</feature>
<dbReference type="Proteomes" id="UP000245618">
    <property type="component" value="Unassembled WGS sequence"/>
</dbReference>
<dbReference type="AlphaFoldDB" id="A0A2U1JZT9"/>
<dbReference type="InterPro" id="IPR055354">
    <property type="entry name" value="DUF7507"/>
</dbReference>
<dbReference type="NCBIfam" id="TIGR01451">
    <property type="entry name" value="B_ant_repeat"/>
    <property type="match status" value="1"/>
</dbReference>
<dbReference type="RefSeq" id="WP_189337109.1">
    <property type="nucleotide sequence ID" value="NZ_QCZH01000004.1"/>
</dbReference>
<dbReference type="InterPro" id="IPR047589">
    <property type="entry name" value="DUF11_rpt"/>
</dbReference>
<accession>A0A2U1JZT9</accession>
<sequence length="479" mass="49566">APAISTVAGSLDTTVSCASDVPAVSLTAIAATDNCTGAVTISHVGDVTTAGSCANKFSVARTYRATDVCGNASTFVQTITVNDIIAPAISTVAGSLDTTVSCASDVPAVSLTAIAATDNCTGAVTISHVGDVTTAGSCANKFSVARTYRATDVCGNASTFVQTITVNDIIAPILSGQGGAATITGPAVPVFTAPTAADACDSAPVITFTDATVAVSGGATITRTWTATDACGNASVTVSQAITVLDANLPVEQPSIALVKTAHLNDENGDGYGQVGETITYSFEVTNTGNVPLTNITVSDPLPGVVMTGGAITLVVGESNTTNFKGVYAITQADINLGSISNQATVYGTSPNGKVVEDKSDVLSLIEDEPIVDPEETCVIKVFNAVSPDESGENNRLYIQGLECYPDNSVEVYNRWGVLVFEREHYNNEDRAFRGTSEGRVTVDKSQELPVGTYFYILKYKDNSSNTVEKSGYLYLNRK</sequence>
<name>A0A2U1JZT9_9FLAO</name>
<gene>
    <name evidence="3" type="ORF">DB891_06315</name>
</gene>
<feature type="non-terminal residue" evidence="3">
    <location>
        <position position="1"/>
    </location>
</feature>
<dbReference type="Pfam" id="PF24346">
    <property type="entry name" value="DUF7507"/>
    <property type="match status" value="1"/>
</dbReference>
<protein>
    <recommendedName>
        <fullName evidence="5">DUF11 domain-containing protein</fullName>
    </recommendedName>
</protein>
<evidence type="ECO:0000313" key="4">
    <source>
        <dbReference type="Proteomes" id="UP000245618"/>
    </source>
</evidence>
<evidence type="ECO:0008006" key="5">
    <source>
        <dbReference type="Google" id="ProtNLM"/>
    </source>
</evidence>
<dbReference type="InterPro" id="IPR057078">
    <property type="entry name" value="HYR-4C"/>
</dbReference>
<dbReference type="EMBL" id="QCZH01000004">
    <property type="protein sequence ID" value="PWA10298.1"/>
    <property type="molecule type" value="Genomic_DNA"/>
</dbReference>
<proteinExistence type="predicted"/>
<dbReference type="Pfam" id="PF23237">
    <property type="entry name" value="HYR_4C"/>
    <property type="match status" value="2"/>
</dbReference>